<feature type="transmembrane region" description="Helical" evidence="7">
    <location>
        <begin position="44"/>
        <end position="66"/>
    </location>
</feature>
<evidence type="ECO:0000256" key="6">
    <source>
        <dbReference type="ARBA" id="ARBA00023136"/>
    </source>
</evidence>
<evidence type="ECO:0000256" key="2">
    <source>
        <dbReference type="ARBA" id="ARBA00022475"/>
    </source>
</evidence>
<sequence>MRQHEALIWLTAYLGRHGTAADRALFRDTDHLAATTGWAHGFMAAYALWGGLVALAVIWVVCWLVARRRDDARRSLAAVVLTGVAAVAGLALNQLAGALVDRPRPYVAMPHVLVLLDRTGDPSFPSDHAVVAGAVAAGLLLVSRRWGSAAVVLAAFLAFARVYCGVHYPLDVIGGLLLGAAVAALLVLSAARGAVARLLATLSRTPLRPVLTATPTRTAGSYPVVRAEMVPGGRHR</sequence>
<evidence type="ECO:0000313" key="10">
    <source>
        <dbReference type="Proteomes" id="UP000612808"/>
    </source>
</evidence>
<dbReference type="RefSeq" id="WP_203661945.1">
    <property type="nucleotide sequence ID" value="NZ_BAAAZM010000001.1"/>
</dbReference>
<organism evidence="9 10">
    <name type="scientific">Actinocatenispora rupis</name>
    <dbReference type="NCBI Taxonomy" id="519421"/>
    <lineage>
        <taxon>Bacteria</taxon>
        <taxon>Bacillati</taxon>
        <taxon>Actinomycetota</taxon>
        <taxon>Actinomycetes</taxon>
        <taxon>Micromonosporales</taxon>
        <taxon>Micromonosporaceae</taxon>
        <taxon>Actinocatenispora</taxon>
    </lineage>
</organism>
<feature type="transmembrane region" description="Helical" evidence="7">
    <location>
        <begin position="78"/>
        <end position="100"/>
    </location>
</feature>
<feature type="transmembrane region" description="Helical" evidence="7">
    <location>
        <begin position="124"/>
        <end position="142"/>
    </location>
</feature>
<proteinExistence type="predicted"/>
<comment type="caution">
    <text evidence="9">The sequence shown here is derived from an EMBL/GenBank/DDBJ whole genome shotgun (WGS) entry which is preliminary data.</text>
</comment>
<evidence type="ECO:0000256" key="7">
    <source>
        <dbReference type="SAM" id="Phobius"/>
    </source>
</evidence>
<name>A0A8J3NFV3_9ACTN</name>
<dbReference type="GO" id="GO:0016787">
    <property type="term" value="F:hydrolase activity"/>
    <property type="evidence" value="ECO:0007669"/>
    <property type="project" value="UniProtKB-KW"/>
</dbReference>
<dbReference type="SUPFAM" id="SSF48317">
    <property type="entry name" value="Acid phosphatase/Vanadium-dependent haloperoxidase"/>
    <property type="match status" value="1"/>
</dbReference>
<evidence type="ECO:0000313" key="9">
    <source>
        <dbReference type="EMBL" id="GID14204.1"/>
    </source>
</evidence>
<dbReference type="EMBL" id="BOMB01000029">
    <property type="protein sequence ID" value="GID14204.1"/>
    <property type="molecule type" value="Genomic_DNA"/>
</dbReference>
<evidence type="ECO:0000259" key="8">
    <source>
        <dbReference type="SMART" id="SM00014"/>
    </source>
</evidence>
<accession>A0A8J3NFV3</accession>
<dbReference type="PANTHER" id="PTHR14969:SF62">
    <property type="entry name" value="DECAPRENYLPHOSPHORYL-5-PHOSPHORIBOSE PHOSPHATASE RV3807C-RELATED"/>
    <property type="match status" value="1"/>
</dbReference>
<dbReference type="Gene3D" id="1.20.144.10">
    <property type="entry name" value="Phosphatidic acid phosphatase type 2/haloperoxidase"/>
    <property type="match status" value="2"/>
</dbReference>
<evidence type="ECO:0000256" key="1">
    <source>
        <dbReference type="ARBA" id="ARBA00004651"/>
    </source>
</evidence>
<evidence type="ECO:0000256" key="5">
    <source>
        <dbReference type="ARBA" id="ARBA00022989"/>
    </source>
</evidence>
<dbReference type="AlphaFoldDB" id="A0A8J3NFV3"/>
<protein>
    <recommendedName>
        <fullName evidence="8">Phosphatidic acid phosphatase type 2/haloperoxidase domain-containing protein</fullName>
    </recommendedName>
</protein>
<dbReference type="InterPro" id="IPR036938">
    <property type="entry name" value="PAP2/HPO_sf"/>
</dbReference>
<feature type="transmembrane region" description="Helical" evidence="7">
    <location>
        <begin position="149"/>
        <end position="170"/>
    </location>
</feature>
<keyword evidence="10" id="KW-1185">Reference proteome</keyword>
<feature type="transmembrane region" description="Helical" evidence="7">
    <location>
        <begin position="176"/>
        <end position="199"/>
    </location>
</feature>
<comment type="subcellular location">
    <subcellularLocation>
        <location evidence="1">Cell membrane</location>
        <topology evidence="1">Multi-pass membrane protein</topology>
    </subcellularLocation>
</comment>
<evidence type="ECO:0000256" key="3">
    <source>
        <dbReference type="ARBA" id="ARBA00022692"/>
    </source>
</evidence>
<keyword evidence="6 7" id="KW-0472">Membrane</keyword>
<dbReference type="PANTHER" id="PTHR14969">
    <property type="entry name" value="SPHINGOSINE-1-PHOSPHATE PHOSPHOHYDROLASE"/>
    <property type="match status" value="1"/>
</dbReference>
<keyword evidence="5 7" id="KW-1133">Transmembrane helix</keyword>
<keyword evidence="4" id="KW-0378">Hydrolase</keyword>
<dbReference type="SMART" id="SM00014">
    <property type="entry name" value="acidPPc"/>
    <property type="match status" value="1"/>
</dbReference>
<dbReference type="Proteomes" id="UP000612808">
    <property type="component" value="Unassembled WGS sequence"/>
</dbReference>
<keyword evidence="2" id="KW-1003">Cell membrane</keyword>
<evidence type="ECO:0000256" key="4">
    <source>
        <dbReference type="ARBA" id="ARBA00022801"/>
    </source>
</evidence>
<dbReference type="InterPro" id="IPR000326">
    <property type="entry name" value="PAP2/HPO"/>
</dbReference>
<reference evidence="9" key="1">
    <citation type="submission" date="2021-01" db="EMBL/GenBank/DDBJ databases">
        <title>Whole genome shotgun sequence of Actinocatenispora rupis NBRC 107355.</title>
        <authorList>
            <person name="Komaki H."/>
            <person name="Tamura T."/>
        </authorList>
    </citation>
    <scope>NUCLEOTIDE SEQUENCE</scope>
    <source>
        <strain evidence="9">NBRC 107355</strain>
    </source>
</reference>
<dbReference type="GO" id="GO:0005886">
    <property type="term" value="C:plasma membrane"/>
    <property type="evidence" value="ECO:0007669"/>
    <property type="project" value="UniProtKB-SubCell"/>
</dbReference>
<gene>
    <name evidence="9" type="ORF">Aru02nite_50930</name>
</gene>
<dbReference type="Pfam" id="PF01569">
    <property type="entry name" value="PAP2"/>
    <property type="match status" value="1"/>
</dbReference>
<feature type="domain" description="Phosphatidic acid phosphatase type 2/haloperoxidase" evidence="8">
    <location>
        <begin position="76"/>
        <end position="187"/>
    </location>
</feature>
<keyword evidence="3 7" id="KW-0812">Transmembrane</keyword>